<dbReference type="FunFam" id="2.60.40.10:FF:000234">
    <property type="entry name" value="Collagen, type XII, alpha 1"/>
    <property type="match status" value="1"/>
</dbReference>
<dbReference type="GO" id="GO:0005614">
    <property type="term" value="C:interstitial matrix"/>
    <property type="evidence" value="ECO:0007669"/>
    <property type="project" value="UniProtKB-ARBA"/>
</dbReference>
<evidence type="ECO:0000256" key="10">
    <source>
        <dbReference type="ARBA" id="ARBA00023180"/>
    </source>
</evidence>
<evidence type="ECO:0000313" key="21">
    <source>
        <dbReference type="Proteomes" id="UP000291020"/>
    </source>
</evidence>
<dbReference type="PANTHER" id="PTHR24020">
    <property type="entry name" value="COLLAGEN ALPHA"/>
    <property type="match status" value="1"/>
</dbReference>
<dbReference type="PRINTS" id="PR00453">
    <property type="entry name" value="VWFADOMAIN"/>
</dbReference>
<comment type="function">
    <text evidence="13">Type XII collagen interacts with type I collagen-containing fibrils, the COL1 domain could be associated with the surface of the fibrils, and the COL2 and NC3 domains may be localized in the perifibrillar matrix.</text>
</comment>
<dbReference type="FunFam" id="2.60.40.10:FF:000480">
    <property type="entry name" value="Collagen, type XII, alpha 1"/>
    <property type="match status" value="1"/>
</dbReference>
<comment type="subcellular location">
    <subcellularLocation>
        <location evidence="1">Secreted</location>
        <location evidence="1">Extracellular space</location>
        <location evidence="1">Extracellular matrix</location>
    </subcellularLocation>
</comment>
<keyword evidence="7" id="KW-0654">Proteoglycan</keyword>
<evidence type="ECO:0000256" key="7">
    <source>
        <dbReference type="ARBA" id="ARBA00022974"/>
    </source>
</evidence>
<evidence type="ECO:0000256" key="5">
    <source>
        <dbReference type="ARBA" id="ARBA00022737"/>
    </source>
</evidence>
<dbReference type="SUPFAM" id="SSF49899">
    <property type="entry name" value="Concanavalin A-like lectins/glucanases"/>
    <property type="match status" value="1"/>
</dbReference>
<evidence type="ECO:0000256" key="4">
    <source>
        <dbReference type="ARBA" id="ARBA00022729"/>
    </source>
</evidence>
<evidence type="ECO:0000256" key="11">
    <source>
        <dbReference type="ARBA" id="ARBA00023278"/>
    </source>
</evidence>
<dbReference type="FunFam" id="2.60.40.10:FF:000018">
    <property type="entry name" value="collagen alpha-1(XII) chain isoform X1"/>
    <property type="match status" value="2"/>
</dbReference>
<dbReference type="FunFam" id="3.40.50.410:FF:000001">
    <property type="entry name" value="Collagen, type XII, alpha 1"/>
    <property type="match status" value="2"/>
</dbReference>
<dbReference type="PROSITE" id="PS50234">
    <property type="entry name" value="VWFA"/>
    <property type="match status" value="2"/>
</dbReference>
<dbReference type="Gene3D" id="2.60.40.10">
    <property type="entry name" value="Immunoglobulins"/>
    <property type="match status" value="10"/>
</dbReference>
<dbReference type="Proteomes" id="UP000291020">
    <property type="component" value="Unassembled WGS sequence"/>
</dbReference>
<feature type="domain" description="VWFA" evidence="18">
    <location>
        <begin position="1157"/>
        <end position="1330"/>
    </location>
</feature>
<feature type="domain" description="VWFA" evidence="18">
    <location>
        <begin position="36"/>
        <end position="208"/>
    </location>
</feature>
<evidence type="ECO:0000256" key="2">
    <source>
        <dbReference type="ARBA" id="ARBA00022525"/>
    </source>
</evidence>
<dbReference type="InterPro" id="IPR048287">
    <property type="entry name" value="TSPN-like_N"/>
</dbReference>
<dbReference type="InterPro" id="IPR036116">
    <property type="entry name" value="FN3_sf"/>
</dbReference>
<feature type="domain" description="Fibronectin type-III" evidence="19">
    <location>
        <begin position="1041"/>
        <end position="1129"/>
    </location>
</feature>
<protein>
    <recommendedName>
        <fullName evidence="15">Collagen alpha-1(XII) chain</fullName>
    </recommendedName>
</protein>
<keyword evidence="4 17" id="KW-0732">Signal</keyword>
<evidence type="ECO:0000256" key="8">
    <source>
        <dbReference type="ARBA" id="ARBA00023119"/>
    </source>
</evidence>
<dbReference type="Gene3D" id="2.60.120.200">
    <property type="match status" value="1"/>
</dbReference>
<keyword evidence="5" id="KW-0677">Repeat</keyword>
<reference evidence="21" key="1">
    <citation type="journal article" date="2017" name="PLoS ONE">
        <title>The Agassiz's desert tortoise genome provides a resource for the conservation of a threatened species.</title>
        <authorList>
            <person name="Tollis M."/>
            <person name="DeNardo D.F."/>
            <person name="Cornelius J.A."/>
            <person name="Dolby G.A."/>
            <person name="Edwards T."/>
            <person name="Henen B.T."/>
            <person name="Karl A.E."/>
            <person name="Murphy R.W."/>
            <person name="Kusumi K."/>
        </authorList>
    </citation>
    <scope>NUCLEOTIDE SEQUENCE [LARGE SCALE GENOMIC DNA]</scope>
</reference>
<feature type="compositionally biased region" description="Low complexity" evidence="16">
    <location>
        <begin position="1713"/>
        <end position="1726"/>
    </location>
</feature>
<dbReference type="PANTHER" id="PTHR24020:SF17">
    <property type="entry name" value="COLLAGEN ALPHA-1(XII) CHAIN"/>
    <property type="match status" value="1"/>
</dbReference>
<dbReference type="Pfam" id="PF01391">
    <property type="entry name" value="Collagen"/>
    <property type="match status" value="1"/>
</dbReference>
<dbReference type="SMART" id="SM00060">
    <property type="entry name" value="FN3"/>
    <property type="match status" value="10"/>
</dbReference>
<dbReference type="FunFam" id="2.60.40.10:FF:000816">
    <property type="entry name" value="collagen alpha-1(XII) chain isoform X2"/>
    <property type="match status" value="1"/>
</dbReference>
<dbReference type="CDD" id="cd00063">
    <property type="entry name" value="FN3"/>
    <property type="match status" value="10"/>
</dbReference>
<evidence type="ECO:0000256" key="15">
    <source>
        <dbReference type="ARBA" id="ARBA00067989"/>
    </source>
</evidence>
<proteinExistence type="inferred from homology"/>
<keyword evidence="11" id="KW-0379">Hydroxylation</keyword>
<evidence type="ECO:0000256" key="6">
    <source>
        <dbReference type="ARBA" id="ARBA00022889"/>
    </source>
</evidence>
<evidence type="ECO:0000259" key="19">
    <source>
        <dbReference type="PROSITE" id="PS50853"/>
    </source>
</evidence>
<dbReference type="Pfam" id="PF00041">
    <property type="entry name" value="fn3"/>
    <property type="match status" value="10"/>
</dbReference>
<dbReference type="Gene3D" id="1.20.5.320">
    <property type="entry name" value="6-Phosphogluconate Dehydrogenase, domain 3"/>
    <property type="match status" value="1"/>
</dbReference>
<dbReference type="SMART" id="SM00210">
    <property type="entry name" value="TSPN"/>
    <property type="match status" value="1"/>
</dbReference>
<dbReference type="GO" id="GO:0005581">
    <property type="term" value="C:collagen trimer"/>
    <property type="evidence" value="ECO:0007669"/>
    <property type="project" value="UniProtKB-KW"/>
</dbReference>
<dbReference type="InterPro" id="IPR013783">
    <property type="entry name" value="Ig-like_fold"/>
</dbReference>
<feature type="compositionally biased region" description="Pro residues" evidence="16">
    <location>
        <begin position="1647"/>
        <end position="1656"/>
    </location>
</feature>
<feature type="compositionally biased region" description="Gly residues" evidence="16">
    <location>
        <begin position="1663"/>
        <end position="1672"/>
    </location>
</feature>
<dbReference type="InterPro" id="IPR008160">
    <property type="entry name" value="Collagen"/>
</dbReference>
<dbReference type="Pfam" id="PF00092">
    <property type="entry name" value="VWA"/>
    <property type="match status" value="2"/>
</dbReference>
<keyword evidence="9" id="KW-1015">Disulfide bond</keyword>
<evidence type="ECO:0000256" key="13">
    <source>
        <dbReference type="ARBA" id="ARBA00053577"/>
    </source>
</evidence>
<evidence type="ECO:0000259" key="18">
    <source>
        <dbReference type="PROSITE" id="PS50234"/>
    </source>
</evidence>
<evidence type="ECO:0000256" key="1">
    <source>
        <dbReference type="ARBA" id="ARBA00004498"/>
    </source>
</evidence>
<reference evidence="20" key="3">
    <citation type="submission" date="2025-09" db="UniProtKB">
        <authorList>
            <consortium name="Ensembl"/>
        </authorList>
    </citation>
    <scope>IDENTIFICATION</scope>
</reference>
<keyword evidence="2" id="KW-0964">Secreted</keyword>
<feature type="domain" description="Fibronectin type-III" evidence="19">
    <location>
        <begin position="406"/>
        <end position="495"/>
    </location>
</feature>
<accession>A0A452HN88</accession>
<feature type="signal peptide" evidence="17">
    <location>
        <begin position="1"/>
        <end position="35"/>
    </location>
</feature>
<feature type="region of interest" description="Disordered" evidence="16">
    <location>
        <begin position="1579"/>
        <end position="1602"/>
    </location>
</feature>
<dbReference type="CDD" id="cd01482">
    <property type="entry name" value="vWA_collagen_alphaI-XII-like"/>
    <property type="match status" value="2"/>
</dbReference>
<keyword evidence="6" id="KW-0130">Cell adhesion</keyword>
<organism evidence="20 21">
    <name type="scientific">Gopherus agassizii</name>
    <name type="common">Agassiz's desert tortoise</name>
    <dbReference type="NCBI Taxonomy" id="38772"/>
    <lineage>
        <taxon>Eukaryota</taxon>
        <taxon>Metazoa</taxon>
        <taxon>Chordata</taxon>
        <taxon>Craniata</taxon>
        <taxon>Vertebrata</taxon>
        <taxon>Euteleostomi</taxon>
        <taxon>Archelosauria</taxon>
        <taxon>Testudinata</taxon>
        <taxon>Testudines</taxon>
        <taxon>Cryptodira</taxon>
        <taxon>Durocryptodira</taxon>
        <taxon>Testudinoidea</taxon>
        <taxon>Testudinidae</taxon>
        <taxon>Gopherus</taxon>
    </lineage>
</organism>
<dbReference type="SMART" id="SM00327">
    <property type="entry name" value="VWA"/>
    <property type="match status" value="2"/>
</dbReference>
<dbReference type="FunFam" id="2.60.40.10:FF:000121">
    <property type="entry name" value="Collagen type XII alpha 1 chain"/>
    <property type="match status" value="3"/>
</dbReference>
<feature type="domain" description="Fibronectin type-III" evidence="19">
    <location>
        <begin position="496"/>
        <end position="586"/>
    </location>
</feature>
<evidence type="ECO:0000256" key="3">
    <source>
        <dbReference type="ARBA" id="ARBA00022530"/>
    </source>
</evidence>
<dbReference type="InterPro" id="IPR013320">
    <property type="entry name" value="ConA-like_dom_sf"/>
</dbReference>
<evidence type="ECO:0000256" key="17">
    <source>
        <dbReference type="SAM" id="SignalP"/>
    </source>
</evidence>
<dbReference type="SUPFAM" id="SSF53300">
    <property type="entry name" value="vWA-like"/>
    <property type="match status" value="2"/>
</dbReference>
<feature type="domain" description="Fibronectin type-III" evidence="19">
    <location>
        <begin position="587"/>
        <end position="681"/>
    </location>
</feature>
<keyword evidence="3" id="KW-0272">Extracellular matrix</keyword>
<dbReference type="FunFam" id="2.60.40.10:FF:000639">
    <property type="entry name" value="collagen alpha-1(XII) chain isoform X1"/>
    <property type="match status" value="1"/>
</dbReference>
<dbReference type="InterPro" id="IPR050525">
    <property type="entry name" value="ECM_Assembly_Org"/>
</dbReference>
<name>A0A452HN88_9SAUR</name>
<keyword evidence="8" id="KW-0176">Collagen</keyword>
<dbReference type="GO" id="GO:0035987">
    <property type="term" value="P:endodermal cell differentiation"/>
    <property type="evidence" value="ECO:0007669"/>
    <property type="project" value="TreeGrafter"/>
</dbReference>
<evidence type="ECO:0000256" key="14">
    <source>
        <dbReference type="ARBA" id="ARBA00064391"/>
    </source>
</evidence>
<feature type="domain" description="Fibronectin type-III" evidence="19">
    <location>
        <begin position="769"/>
        <end position="859"/>
    </location>
</feature>
<feature type="domain" description="Fibronectin type-III" evidence="19">
    <location>
        <begin position="224"/>
        <end position="313"/>
    </location>
</feature>
<dbReference type="GO" id="GO:0007155">
    <property type="term" value="P:cell adhesion"/>
    <property type="evidence" value="ECO:0007669"/>
    <property type="project" value="UniProtKB-KW"/>
</dbReference>
<feature type="compositionally biased region" description="Polar residues" evidence="16">
    <location>
        <begin position="846"/>
        <end position="858"/>
    </location>
</feature>
<feature type="compositionally biased region" description="Pro residues" evidence="16">
    <location>
        <begin position="1582"/>
        <end position="1591"/>
    </location>
</feature>
<dbReference type="InterPro" id="IPR002035">
    <property type="entry name" value="VWF_A"/>
</dbReference>
<evidence type="ECO:0000256" key="9">
    <source>
        <dbReference type="ARBA" id="ARBA00023157"/>
    </source>
</evidence>
<feature type="chain" id="PRO_5019037798" description="Collagen alpha-1(XII) chain" evidence="17">
    <location>
        <begin position="36"/>
        <end position="1772"/>
    </location>
</feature>
<keyword evidence="21" id="KW-1185">Reference proteome</keyword>
<dbReference type="PROSITE" id="PS50853">
    <property type="entry name" value="FN3"/>
    <property type="match status" value="9"/>
</dbReference>
<dbReference type="GO" id="GO:0005615">
    <property type="term" value="C:extracellular space"/>
    <property type="evidence" value="ECO:0007669"/>
    <property type="project" value="TreeGrafter"/>
</dbReference>
<feature type="region of interest" description="Disordered" evidence="16">
    <location>
        <begin position="844"/>
        <end position="863"/>
    </location>
</feature>
<feature type="region of interest" description="Disordered" evidence="16">
    <location>
        <begin position="1638"/>
        <end position="1752"/>
    </location>
</feature>
<dbReference type="FunFam" id="2.60.40.10:FF:000489">
    <property type="entry name" value="collagen alpha-1(XII) chain isoform X1"/>
    <property type="match status" value="1"/>
</dbReference>
<evidence type="ECO:0000256" key="16">
    <source>
        <dbReference type="SAM" id="MobiDB-lite"/>
    </source>
</evidence>
<feature type="region of interest" description="Disordered" evidence="16">
    <location>
        <begin position="570"/>
        <end position="590"/>
    </location>
</feature>
<dbReference type="InterPro" id="IPR036465">
    <property type="entry name" value="vWFA_dom_sf"/>
</dbReference>
<dbReference type="InterPro" id="IPR003961">
    <property type="entry name" value="FN3_dom"/>
</dbReference>
<dbReference type="SUPFAM" id="SSF49265">
    <property type="entry name" value="Fibronectin type III"/>
    <property type="match status" value="7"/>
</dbReference>
<comment type="similarity">
    <text evidence="12">Belongs to the fibril-associated collagens with interrupted helices (FACIT) family.</text>
</comment>
<keyword evidence="10" id="KW-0325">Glycoprotein</keyword>
<dbReference type="Ensembl" id="ENSGAGT00000018733.1">
    <property type="protein sequence ID" value="ENSGAGP00000016417.1"/>
    <property type="gene ID" value="ENSGAGG00000011657.1"/>
</dbReference>
<feature type="domain" description="Fibronectin type-III" evidence="19">
    <location>
        <begin position="314"/>
        <end position="405"/>
    </location>
</feature>
<feature type="domain" description="Fibronectin type-III" evidence="19">
    <location>
        <begin position="860"/>
        <end position="950"/>
    </location>
</feature>
<evidence type="ECO:0000313" key="20">
    <source>
        <dbReference type="Ensembl" id="ENSGAGP00000016417.1"/>
    </source>
</evidence>
<dbReference type="FunFam" id="2.60.120.200:FF:000008">
    <property type="entry name" value="Collagen type XII alpha 1 chain"/>
    <property type="match status" value="1"/>
</dbReference>
<comment type="subunit">
    <text evidence="14">Trimer of identical chains each containing 190 kDa of non-triple-helical sequences.</text>
</comment>
<sequence length="1772" mass="193692">DNFLPFQNIAALYKCLFLSFLYLLTCLECTTRAEADIVLLVDGSWSIGRPNFKTVRNFIARIVEVFDIGPDKVQIALAQYSGDPRTEWHLNTYGSKQSLLDAVANLPYKGGNTLTGMALSFILKDNFKPEVGLRPKARKIGVLITDGKSQDDIVAPSRRLRDEGVELYAIGIKNADENELKQIATDPDDTHVFNVADFSFLTNIVDDLTINLCNSVKGPGGLSSPSNLVTSEVTPRSFRVTWTAPVESVDRYRVEYYPVSGGPPQQFYVNRVETTTVLKNLKPETEYVVKVFSVVEDESSEPLSGTETTLPIPTIRNLNAYDIGSTSMRVRWEPLRGATGYRLLYEPLNATIPAVEKEMRVGSTVNDVQLVDLIPNAAYTLTIHAEFGDLSSDPLTTQEVTLPLAGAKSLRVRDITHSSMNVIWDPAPGKVRKYLLRYKTTLGDEPKEVEVDKSKTSTVLPSLLSQTLYDLQLVAVYDEGESIPVAAKATTLPVPAPVNLRLTEVTKQSFRGTWDHGAPDVALYRITWGPYGGTEKQETILNGDENSLVFENLNPDTLYDVSVTAIYPDESESDDLIGSERTSPKSGPRNLQVYNATSNSLTVKWDPASGRVQRYRITYQRTTGDGAEQSTMVGGRQNSVVLQKLQPDTPYTITVSSMYADGEGGRMTGRGKTKPLNTVKNLRVYDPTTSTLSVRWDHAEGSPRQYKVYYVPTTGGAEEMVIILVGNTNYIILRSLQPDTPYKITVVPTYPEGDGGRVSDTGRTLVRGAARNIQVYNPTPNTLNVRWEPAPGPVQQYRVVYAPLVGPRPSESIVVPANTRDVVLERLTPDTPYSVNVVALYADGEGNQSSGQGRTTPRSGPRNLKVFDPTTNSLSVQWDHADGPVQQYRIIYSPTVGDPIDEYTTVPGRRNNVILQPLHSDTPYKITVVAVYDDGDGGQLTGNGRTVGLLPPQNIHISDEWYTRFRVSWDPSPSPVLGYKLAYKPVGSAEPPMEVFVGEVTSYTLHNLSPSTIYDVNVYAQYDSGLSAPLIDQGTTLYLNVTDLTSYKVGWDTFCIRWSPHRSASSYRLKLNPSDGSRGQEITVRGTETSHCFTGLSPDTEYNATVFVQTPNLEGPPISLKERTFIKPTEAPTQPPPPPPPPTIPPARDVCKGAKADIVFLTDASWSIGDDNFNKVVKFVFNTVGAFDLINPAGIQVSFVQYSDDAKSEFKLNTYDDKAQALGALQNIRYKGGNTRTGKALTFINEKVLTWESGMRRGVPKVLVVVTDGRSQDEVKKAAAIIQHSGFSIFVVGVADVDYHELSKIASKPSERHVFIVDDFDAFEKIEENLLTFICETATSTCPLIYLEGYTSPGFKMLESYNLTEKHFASVQGVSLESGSFPSHVAYRLHRNAFISQPASEIHPDGLPHAYTIILLFRLLSETPNEPFAIWQITDRDFKPQVGVILDPSTKLLSFFNKDTRGEVQTVTFDDNEVKKIFYGSFHKVHIVVTSTSVKIYIDCSEVMEKPIKESGNITTDGFEILGKLVKGDRKSATFEIQSFDIVCNAVWTSRDRCCDLPSMRDEAKCPALPNACTCTQDSVGPPGPPGPAGPPGMKGEKGDRGDIASQNMMRAVARQVCEQLINGQMNRFNHMLNQIPNDYYANRNQPGPPGPPGPPGSAGARGEPGPGGRPGFPGTPGDQGPPGERGLPGEKGERGIGSQGPRGLPGPPGPPGESRTGPPGSTGSRGPPGPPGRPGNGGIRGPPGPPGYCDSSQCSSIAYNGQGFPGRLLTT</sequence>
<reference evidence="20" key="2">
    <citation type="submission" date="2025-08" db="UniProtKB">
        <authorList>
            <consortium name="Ensembl"/>
        </authorList>
    </citation>
    <scope>IDENTIFICATION</scope>
</reference>
<feature type="domain" description="Fibronectin type-III" evidence="19">
    <location>
        <begin position="951"/>
        <end position="1040"/>
    </location>
</feature>
<dbReference type="Gene3D" id="3.40.50.410">
    <property type="entry name" value="von Willebrand factor, type A domain"/>
    <property type="match status" value="2"/>
</dbReference>
<evidence type="ECO:0000256" key="12">
    <source>
        <dbReference type="ARBA" id="ARBA00049648"/>
    </source>
</evidence>